<dbReference type="SMART" id="SM01375">
    <property type="entry name" value="Dynein_light"/>
    <property type="match status" value="1"/>
</dbReference>
<evidence type="ECO:0000313" key="13">
    <source>
        <dbReference type="Proteomes" id="UP000290809"/>
    </source>
</evidence>
<keyword evidence="5 10" id="KW-0493">Microtubule</keyword>
<organism evidence="12 13">
    <name type="scientific">Schistosoma bovis</name>
    <name type="common">Blood fluke</name>
    <dbReference type="NCBI Taxonomy" id="6184"/>
    <lineage>
        <taxon>Eukaryota</taxon>
        <taxon>Metazoa</taxon>
        <taxon>Spiralia</taxon>
        <taxon>Lophotrochozoa</taxon>
        <taxon>Platyhelminthes</taxon>
        <taxon>Trematoda</taxon>
        <taxon>Digenea</taxon>
        <taxon>Strigeidida</taxon>
        <taxon>Schistosomatoidea</taxon>
        <taxon>Schistosomatidae</taxon>
        <taxon>Schistosoma</taxon>
    </lineage>
</organism>
<proteinExistence type="inferred from homology"/>
<dbReference type="PANTHER" id="PTHR11886:SF35">
    <property type="entry name" value="DYNEIN LIGHT CHAIN"/>
    <property type="match status" value="1"/>
</dbReference>
<evidence type="ECO:0000256" key="10">
    <source>
        <dbReference type="RuleBase" id="RU365010"/>
    </source>
</evidence>
<feature type="transmembrane region" description="Helical" evidence="11">
    <location>
        <begin position="62"/>
        <end position="80"/>
    </location>
</feature>
<dbReference type="GO" id="GO:0045505">
    <property type="term" value="F:dynein intermediate chain binding"/>
    <property type="evidence" value="ECO:0007669"/>
    <property type="project" value="TreeGrafter"/>
</dbReference>
<evidence type="ECO:0000256" key="11">
    <source>
        <dbReference type="SAM" id="Phobius"/>
    </source>
</evidence>
<keyword evidence="13" id="KW-1185">Reference proteome</keyword>
<protein>
    <recommendedName>
        <fullName evidence="10">Dynein light chain</fullName>
    </recommendedName>
</protein>
<dbReference type="GO" id="GO:0005868">
    <property type="term" value="C:cytoplasmic dynein complex"/>
    <property type="evidence" value="ECO:0007669"/>
    <property type="project" value="TreeGrafter"/>
</dbReference>
<dbReference type="GO" id="GO:0015031">
    <property type="term" value="P:protein transport"/>
    <property type="evidence" value="ECO:0007669"/>
    <property type="project" value="UniProtKB-KW"/>
</dbReference>
<dbReference type="GO" id="GO:0007017">
    <property type="term" value="P:microtubule-based process"/>
    <property type="evidence" value="ECO:0007669"/>
    <property type="project" value="InterPro"/>
</dbReference>
<evidence type="ECO:0000256" key="4">
    <source>
        <dbReference type="ARBA" id="ARBA00022490"/>
    </source>
</evidence>
<dbReference type="Proteomes" id="UP000290809">
    <property type="component" value="Unassembled WGS sequence"/>
</dbReference>
<dbReference type="InterPro" id="IPR001372">
    <property type="entry name" value="Dynein_light_chain_typ-1/2"/>
</dbReference>
<feature type="transmembrane region" description="Helical" evidence="11">
    <location>
        <begin position="116"/>
        <end position="135"/>
    </location>
</feature>
<keyword evidence="7" id="KW-0653">Protein transport</keyword>
<comment type="subcellular location">
    <subcellularLocation>
        <location evidence="2 10">Cytoplasm</location>
        <location evidence="2 10">Cytoskeleton</location>
    </subcellularLocation>
    <subcellularLocation>
        <location evidence="1">Nucleus</location>
    </subcellularLocation>
</comment>
<keyword evidence="6" id="KW-0509">mRNA transport</keyword>
<keyword evidence="10" id="KW-0243">Dynein</keyword>
<dbReference type="InterPro" id="IPR037177">
    <property type="entry name" value="DLC_sf"/>
</dbReference>
<dbReference type="AlphaFoldDB" id="A0A430QNY4"/>
<accession>A0A430QNY4</accession>
<dbReference type="STRING" id="6184.A0A430QNY4"/>
<reference evidence="12 13" key="1">
    <citation type="journal article" date="2019" name="PLoS Pathog.">
        <title>Genome sequence of the bovine parasite Schistosoma bovis Tanzania.</title>
        <authorList>
            <person name="Oey H."/>
            <person name="Zakrzewski M."/>
            <person name="Gobert G."/>
            <person name="Gravermann K."/>
            <person name="Stoye J."/>
            <person name="Jones M."/>
            <person name="Mcmanus D."/>
            <person name="Krause L."/>
        </authorList>
    </citation>
    <scope>NUCLEOTIDE SEQUENCE [LARGE SCALE GENOMIC DNA]</scope>
    <source>
        <strain evidence="12 13">TAN1997</strain>
    </source>
</reference>
<comment type="similarity">
    <text evidence="10">Belongs to the dynein light chain family.</text>
</comment>
<evidence type="ECO:0000256" key="6">
    <source>
        <dbReference type="ARBA" id="ARBA00022816"/>
    </source>
</evidence>
<keyword evidence="11" id="KW-1133">Transmembrane helix</keyword>
<comment type="caution">
    <text evidence="12">The sequence shown here is derived from an EMBL/GenBank/DDBJ whole genome shotgun (WGS) entry which is preliminary data.</text>
</comment>
<dbReference type="PANTHER" id="PTHR11886">
    <property type="entry name" value="DYNEIN LIGHT CHAIN"/>
    <property type="match status" value="1"/>
</dbReference>
<keyword evidence="3" id="KW-0813">Transport</keyword>
<evidence type="ECO:0000256" key="5">
    <source>
        <dbReference type="ARBA" id="ARBA00022701"/>
    </source>
</evidence>
<dbReference type="GO" id="GO:0005634">
    <property type="term" value="C:nucleus"/>
    <property type="evidence" value="ECO:0007669"/>
    <property type="project" value="UniProtKB-SubCell"/>
</dbReference>
<gene>
    <name evidence="12" type="ORF">DC041_0005375</name>
</gene>
<dbReference type="Gene3D" id="3.30.740.10">
    <property type="entry name" value="Protein Inhibitor Of Neuronal Nitric Oxide Synthase"/>
    <property type="match status" value="1"/>
</dbReference>
<dbReference type="SUPFAM" id="SSF54648">
    <property type="entry name" value="DLC"/>
    <property type="match status" value="1"/>
</dbReference>
<dbReference type="FunFam" id="3.30.740.10:FF:000005">
    <property type="entry name" value="Dynein light chain"/>
    <property type="match status" value="1"/>
</dbReference>
<evidence type="ECO:0000256" key="2">
    <source>
        <dbReference type="ARBA" id="ARBA00004245"/>
    </source>
</evidence>
<keyword evidence="11" id="KW-0812">Transmembrane</keyword>
<evidence type="ECO:0000256" key="1">
    <source>
        <dbReference type="ARBA" id="ARBA00004123"/>
    </source>
</evidence>
<keyword evidence="8 10" id="KW-0206">Cytoskeleton</keyword>
<evidence type="ECO:0000256" key="8">
    <source>
        <dbReference type="ARBA" id="ARBA00023212"/>
    </source>
</evidence>
<dbReference type="Pfam" id="PF01221">
    <property type="entry name" value="Dynein_light"/>
    <property type="match status" value="1"/>
</dbReference>
<dbReference type="EMBL" id="QMKO01001505">
    <property type="protein sequence ID" value="RTG89410.1"/>
    <property type="molecule type" value="Genomic_DNA"/>
</dbReference>
<sequence length="157" mass="18414">MSYLKAVIKDSDMDRYMQEEALTVAADGMDKHGIDKDMASHLKQYFNLKYGRTWHCIVGKQFGRLIHCVLCFVVIIHNTIQLQMVTFHMKNKVFYIFSLEIDHFFYLNQVNENHSIQPLLLLLLILFMVLLEVIVRTLKTNGNTINEIFLLDMQNSL</sequence>
<keyword evidence="9" id="KW-0539">Nucleus</keyword>
<keyword evidence="4 10" id="KW-0963">Cytoplasm</keyword>
<evidence type="ECO:0000256" key="9">
    <source>
        <dbReference type="ARBA" id="ARBA00023242"/>
    </source>
</evidence>
<keyword evidence="11" id="KW-0472">Membrane</keyword>
<dbReference type="GO" id="GO:0051028">
    <property type="term" value="P:mRNA transport"/>
    <property type="evidence" value="ECO:0007669"/>
    <property type="project" value="UniProtKB-KW"/>
</dbReference>
<evidence type="ECO:0000256" key="3">
    <source>
        <dbReference type="ARBA" id="ARBA00022448"/>
    </source>
</evidence>
<evidence type="ECO:0000313" key="12">
    <source>
        <dbReference type="EMBL" id="RTG89410.1"/>
    </source>
</evidence>
<evidence type="ECO:0000256" key="7">
    <source>
        <dbReference type="ARBA" id="ARBA00022927"/>
    </source>
</evidence>
<keyword evidence="10" id="KW-0505">Motor protein</keyword>
<name>A0A430QNY4_SCHBO</name>
<dbReference type="GO" id="GO:0005874">
    <property type="term" value="C:microtubule"/>
    <property type="evidence" value="ECO:0007669"/>
    <property type="project" value="UniProtKB-KW"/>
</dbReference>